<protein>
    <submittedName>
        <fullName evidence="3">DUF1206 domain-containing protein</fullName>
    </submittedName>
</protein>
<dbReference type="Pfam" id="PF06724">
    <property type="entry name" value="DUF1206"/>
    <property type="match status" value="3"/>
</dbReference>
<dbReference type="Proteomes" id="UP001501521">
    <property type="component" value="Unassembled WGS sequence"/>
</dbReference>
<evidence type="ECO:0000313" key="3">
    <source>
        <dbReference type="EMBL" id="GAA4888226.1"/>
    </source>
</evidence>
<feature type="transmembrane region" description="Helical" evidence="1">
    <location>
        <begin position="104"/>
        <end position="125"/>
    </location>
</feature>
<feature type="domain" description="DUF1206" evidence="2">
    <location>
        <begin position="26"/>
        <end position="93"/>
    </location>
</feature>
<dbReference type="InterPro" id="IPR009597">
    <property type="entry name" value="DUF1206"/>
</dbReference>
<keyword evidence="4" id="KW-1185">Reference proteome</keyword>
<accession>A0ABP9EWE0</accession>
<keyword evidence="1" id="KW-0812">Transmembrane</keyword>
<feature type="transmembrane region" description="Helical" evidence="1">
    <location>
        <begin position="187"/>
        <end position="214"/>
    </location>
</feature>
<evidence type="ECO:0000313" key="4">
    <source>
        <dbReference type="Proteomes" id="UP001501521"/>
    </source>
</evidence>
<keyword evidence="1" id="KW-1133">Transmembrane helix</keyword>
<feature type="transmembrane region" description="Helical" evidence="1">
    <location>
        <begin position="145"/>
        <end position="166"/>
    </location>
</feature>
<feature type="transmembrane region" description="Helical" evidence="1">
    <location>
        <begin position="21"/>
        <end position="50"/>
    </location>
</feature>
<name>A0ABP9EWE0_9ACTN</name>
<feature type="domain" description="DUF1206" evidence="2">
    <location>
        <begin position="105"/>
        <end position="170"/>
    </location>
</feature>
<feature type="transmembrane region" description="Helical" evidence="1">
    <location>
        <begin position="70"/>
        <end position="92"/>
    </location>
</feature>
<sequence length="272" mass="28200">MGKRDTAERTAKKVEQHPAAVLAASVGHVVNGTVHIIIGLIAIGIALGAGGSADQSGAMRAIDSTLPGSIALWVAGIAMFALALYSFATAITDVRSDTWDAVRGVGRGIAYLAVGSVALVYATGGTSDGEQSTETFSATLMQSTWGSWLLAVIGLVILAIGVGMFVKGVRKKFLDDVDVSGTFRRVFVVLGMTGYMAKGVAIAIVGVLFVLAVINRDPDEAGGLDGALKKLTELPYGSAILFVVAAGVIAYGFFCFARARTTARKRDRIPSS</sequence>
<proteinExistence type="predicted"/>
<organism evidence="3 4">
    <name type="scientific">Tessaracoccus lubricantis</name>
    <dbReference type="NCBI Taxonomy" id="545543"/>
    <lineage>
        <taxon>Bacteria</taxon>
        <taxon>Bacillati</taxon>
        <taxon>Actinomycetota</taxon>
        <taxon>Actinomycetes</taxon>
        <taxon>Propionibacteriales</taxon>
        <taxon>Propionibacteriaceae</taxon>
        <taxon>Tessaracoccus</taxon>
    </lineage>
</organism>
<gene>
    <name evidence="3" type="ORF">GCM10025789_00580</name>
</gene>
<feature type="transmembrane region" description="Helical" evidence="1">
    <location>
        <begin position="234"/>
        <end position="256"/>
    </location>
</feature>
<comment type="caution">
    <text evidence="3">The sequence shown here is derived from an EMBL/GenBank/DDBJ whole genome shotgun (WGS) entry which is preliminary data.</text>
</comment>
<feature type="domain" description="DUF1206" evidence="2">
    <location>
        <begin position="194"/>
        <end position="261"/>
    </location>
</feature>
<dbReference type="RefSeq" id="WP_345577257.1">
    <property type="nucleotide sequence ID" value="NZ_BAABLV010000001.1"/>
</dbReference>
<evidence type="ECO:0000256" key="1">
    <source>
        <dbReference type="SAM" id="Phobius"/>
    </source>
</evidence>
<reference evidence="4" key="1">
    <citation type="journal article" date="2019" name="Int. J. Syst. Evol. Microbiol.">
        <title>The Global Catalogue of Microorganisms (GCM) 10K type strain sequencing project: providing services to taxonomists for standard genome sequencing and annotation.</title>
        <authorList>
            <consortium name="The Broad Institute Genomics Platform"/>
            <consortium name="The Broad Institute Genome Sequencing Center for Infectious Disease"/>
            <person name="Wu L."/>
            <person name="Ma J."/>
        </authorList>
    </citation>
    <scope>NUCLEOTIDE SEQUENCE [LARGE SCALE GENOMIC DNA]</scope>
    <source>
        <strain evidence="4">JCM 19125</strain>
    </source>
</reference>
<dbReference type="EMBL" id="BAABLV010000001">
    <property type="protein sequence ID" value="GAA4888226.1"/>
    <property type="molecule type" value="Genomic_DNA"/>
</dbReference>
<keyword evidence="1" id="KW-0472">Membrane</keyword>
<evidence type="ECO:0000259" key="2">
    <source>
        <dbReference type="Pfam" id="PF06724"/>
    </source>
</evidence>